<dbReference type="KEGG" id="dla:I6G47_33520"/>
<organism evidence="2 3">
    <name type="scientific">Delftia lacustris</name>
    <dbReference type="NCBI Taxonomy" id="558537"/>
    <lineage>
        <taxon>Bacteria</taxon>
        <taxon>Pseudomonadati</taxon>
        <taxon>Pseudomonadota</taxon>
        <taxon>Betaproteobacteria</taxon>
        <taxon>Burkholderiales</taxon>
        <taxon>Comamonadaceae</taxon>
        <taxon>Delftia</taxon>
    </lineage>
</organism>
<name>A0A1H3N4A2_9BURK</name>
<reference evidence="1 4" key="2">
    <citation type="submission" date="2020-12" db="EMBL/GenBank/DDBJ databases">
        <title>FDA dAtabase for Regulatory Grade micrObial Sequences (FDA-ARGOS): Supporting development and validation of Infectious Disease Dx tests.</title>
        <authorList>
            <person name="Sproer C."/>
            <person name="Gronow S."/>
            <person name="Severitt S."/>
            <person name="Schroder I."/>
            <person name="Tallon L."/>
            <person name="Sadzewicz L."/>
            <person name="Zhao X."/>
            <person name="Boylan J."/>
            <person name="Ott S."/>
            <person name="Bowen H."/>
            <person name="Vavikolanu K."/>
            <person name="Mehta A."/>
            <person name="Aluvathingal J."/>
            <person name="Nadendla S."/>
            <person name="Lowell S."/>
            <person name="Myers T."/>
            <person name="Yan Y."/>
            <person name="Sichtig H."/>
        </authorList>
    </citation>
    <scope>NUCLEOTIDE SEQUENCE [LARGE SCALE GENOMIC DNA]</scope>
    <source>
        <strain evidence="1 4">FDAARGOS_890</strain>
        <plasmid evidence="1 4">unnamed</plasmid>
    </source>
</reference>
<dbReference type="EMBL" id="CP065749">
    <property type="protein sequence ID" value="QPS85064.1"/>
    <property type="molecule type" value="Genomic_DNA"/>
</dbReference>
<dbReference type="Pfam" id="PF14022">
    <property type="entry name" value="DUF4238"/>
    <property type="match status" value="1"/>
</dbReference>
<keyword evidence="1" id="KW-0614">Plasmid</keyword>
<gene>
    <name evidence="1" type="ORF">I6G47_33520</name>
    <name evidence="2" type="ORF">SAMN05421547_108170</name>
</gene>
<protein>
    <submittedName>
        <fullName evidence="1">DUF4238 domain-containing protein</fullName>
    </submittedName>
</protein>
<proteinExistence type="predicted"/>
<evidence type="ECO:0000313" key="4">
    <source>
        <dbReference type="Proteomes" id="UP000595064"/>
    </source>
</evidence>
<sequence>MKFTITNRMQSSRHLEFQTSQMNKQITKFQHQVPQHYLRLWFDPENHVWLHDLLKDKSSPRTTKRILGDDYFYENDAANPTNEIENYLGDIESAVAPLLKSISKLDPQNLTSSLRPEEAMCEEAARLLSASGAKKKLLDFISAQLIRTSRTVDEIEHSIIASGLSDVEKKLLLQQNRPYELVKLGMTRLPARLIDGYKIVLSYVEDKSLVTSDHPVSEIRTNTNLLPQTVYNVLHKNDTILSVPLGPNFHCFLLPDTGAESIMIQFRKTLASWTNTPGIDSAIVWRKLQPQIIEQLRILHTGFGRKFLVSKKNEDDLIENSTLIKKSKES</sequence>
<evidence type="ECO:0000313" key="3">
    <source>
        <dbReference type="Proteomes" id="UP000183417"/>
    </source>
</evidence>
<dbReference type="Proteomes" id="UP000595064">
    <property type="component" value="Plasmid unnamed"/>
</dbReference>
<evidence type="ECO:0000313" key="1">
    <source>
        <dbReference type="EMBL" id="QPS85064.1"/>
    </source>
</evidence>
<geneLocation type="plasmid" evidence="1 4">
    <name>unnamed</name>
</geneLocation>
<keyword evidence="4" id="KW-1185">Reference proteome</keyword>
<dbReference type="AlphaFoldDB" id="A0A1H3N4A2"/>
<dbReference type="RefSeq" id="WP_082138170.1">
    <property type="nucleotide sequence ID" value="NZ_CP065749.1"/>
</dbReference>
<accession>A0A1H3N4A2</accession>
<dbReference type="InterPro" id="IPR025332">
    <property type="entry name" value="DUF4238"/>
</dbReference>
<dbReference type="EMBL" id="FNPE01000008">
    <property type="protein sequence ID" value="SDY83767.1"/>
    <property type="molecule type" value="Genomic_DNA"/>
</dbReference>
<dbReference type="Proteomes" id="UP000183417">
    <property type="component" value="Unassembled WGS sequence"/>
</dbReference>
<reference evidence="2 3" key="1">
    <citation type="submission" date="2016-10" db="EMBL/GenBank/DDBJ databases">
        <authorList>
            <person name="de Groot N.N."/>
        </authorList>
    </citation>
    <scope>NUCLEOTIDE SEQUENCE [LARGE SCALE GENOMIC DNA]</scope>
    <source>
        <strain evidence="2 3">LMG 24775</strain>
    </source>
</reference>
<dbReference type="GeneID" id="94689118"/>
<evidence type="ECO:0000313" key="2">
    <source>
        <dbReference type="EMBL" id="SDY83767.1"/>
    </source>
</evidence>